<dbReference type="EMBL" id="CAMPGE010018616">
    <property type="protein sequence ID" value="CAI2377017.1"/>
    <property type="molecule type" value="Genomic_DNA"/>
</dbReference>
<organism evidence="1 2">
    <name type="scientific">Euplotes crassus</name>
    <dbReference type="NCBI Taxonomy" id="5936"/>
    <lineage>
        <taxon>Eukaryota</taxon>
        <taxon>Sar</taxon>
        <taxon>Alveolata</taxon>
        <taxon>Ciliophora</taxon>
        <taxon>Intramacronucleata</taxon>
        <taxon>Spirotrichea</taxon>
        <taxon>Hypotrichia</taxon>
        <taxon>Euplotida</taxon>
        <taxon>Euplotidae</taxon>
        <taxon>Moneuplotes</taxon>
    </lineage>
</organism>
<reference evidence="1" key="1">
    <citation type="submission" date="2023-07" db="EMBL/GenBank/DDBJ databases">
        <authorList>
            <consortium name="AG Swart"/>
            <person name="Singh M."/>
            <person name="Singh A."/>
            <person name="Seah K."/>
            <person name="Emmerich C."/>
        </authorList>
    </citation>
    <scope>NUCLEOTIDE SEQUENCE</scope>
    <source>
        <strain evidence="1">DP1</strain>
    </source>
</reference>
<sequence>MKDFCAIIMDLFLGIKSLQSPLLRSGANKDKQTRKLTEKITQIYYLKKPQLECHFSEHDKREKCSLRYSNAADIHNFEYKGDSIYCTLHIDGIASQQYLMPFERKKISAKKRQSKLKASQKC</sequence>
<dbReference type="Proteomes" id="UP001295684">
    <property type="component" value="Unassembled WGS sequence"/>
</dbReference>
<evidence type="ECO:0000313" key="2">
    <source>
        <dbReference type="Proteomes" id="UP001295684"/>
    </source>
</evidence>
<gene>
    <name evidence="1" type="ORF">ECRASSUSDP1_LOCUS18398</name>
</gene>
<keyword evidence="2" id="KW-1185">Reference proteome</keyword>
<comment type="caution">
    <text evidence="1">The sequence shown here is derived from an EMBL/GenBank/DDBJ whole genome shotgun (WGS) entry which is preliminary data.</text>
</comment>
<protein>
    <submittedName>
        <fullName evidence="1">Uncharacterized protein</fullName>
    </submittedName>
</protein>
<accession>A0AAD2D1Y2</accession>
<name>A0AAD2D1Y2_EUPCR</name>
<evidence type="ECO:0000313" key="1">
    <source>
        <dbReference type="EMBL" id="CAI2377017.1"/>
    </source>
</evidence>
<dbReference type="AlphaFoldDB" id="A0AAD2D1Y2"/>
<proteinExistence type="predicted"/>